<accession>A0ABD5XB35</accession>
<dbReference type="Pfam" id="PF20127">
    <property type="entry name" value="DUF6517"/>
    <property type="match status" value="1"/>
</dbReference>
<dbReference type="EMBL" id="JBHSZQ010000052">
    <property type="protein sequence ID" value="MFC7127779.1"/>
    <property type="molecule type" value="Genomic_DNA"/>
</dbReference>
<gene>
    <name evidence="1" type="ORF">ACFQJ7_17435</name>
</gene>
<reference evidence="1 2" key="1">
    <citation type="journal article" date="2014" name="Int. J. Syst. Evol. Microbiol.">
        <title>Complete genome sequence of Corynebacterium casei LMG S-19264T (=DSM 44701T), isolated from a smear-ripened cheese.</title>
        <authorList>
            <consortium name="US DOE Joint Genome Institute (JGI-PGF)"/>
            <person name="Walter F."/>
            <person name="Albersmeier A."/>
            <person name="Kalinowski J."/>
            <person name="Ruckert C."/>
        </authorList>
    </citation>
    <scope>NUCLEOTIDE SEQUENCE [LARGE SCALE GENOMIC DNA]</scope>
    <source>
        <strain evidence="1 2">CGMCC 4.7215</strain>
    </source>
</reference>
<proteinExistence type="predicted"/>
<dbReference type="InterPro" id="IPR045396">
    <property type="entry name" value="DUF6517"/>
</dbReference>
<evidence type="ECO:0000313" key="1">
    <source>
        <dbReference type="EMBL" id="MFC7127779.1"/>
    </source>
</evidence>
<sequence length="205" mass="21810">METRRSVLGVLGVAGVASLAGCGVLQDTFEQNASPAGVEQPALDQTGFEHRQDEEIQFTRTVDALGQSRDLRLTNWLVTHGKGAGDVGADAATFRIFSTPSVTVAGNEINPIDNFDDEQLLAQVSGQQGSLEAESTQVVSILGTDVELTRYKTQREVAGAAVTVFVHVGRLSNNGDLLTVVGAYPELLDESEKIYSLARAVEHPG</sequence>
<protein>
    <submittedName>
        <fullName evidence="1">DUF6517 family protein</fullName>
    </submittedName>
</protein>
<comment type="caution">
    <text evidence="1">The sequence shown here is derived from an EMBL/GenBank/DDBJ whole genome shotgun (WGS) entry which is preliminary data.</text>
</comment>
<organism evidence="1 2">
    <name type="scientific">Halovenus rubra</name>
    <dbReference type="NCBI Taxonomy" id="869890"/>
    <lineage>
        <taxon>Archaea</taxon>
        <taxon>Methanobacteriati</taxon>
        <taxon>Methanobacteriota</taxon>
        <taxon>Stenosarchaea group</taxon>
        <taxon>Halobacteria</taxon>
        <taxon>Halobacteriales</taxon>
        <taxon>Haloarculaceae</taxon>
        <taxon>Halovenus</taxon>
    </lineage>
</organism>
<evidence type="ECO:0000313" key="2">
    <source>
        <dbReference type="Proteomes" id="UP001596414"/>
    </source>
</evidence>
<dbReference type="AlphaFoldDB" id="A0ABD5XB35"/>
<dbReference type="Proteomes" id="UP001596414">
    <property type="component" value="Unassembled WGS sequence"/>
</dbReference>
<dbReference type="PROSITE" id="PS51257">
    <property type="entry name" value="PROKAR_LIPOPROTEIN"/>
    <property type="match status" value="1"/>
</dbReference>
<dbReference type="RefSeq" id="WP_267636766.1">
    <property type="nucleotide sequence ID" value="NZ_JAODIY010000006.1"/>
</dbReference>
<name>A0ABD5XB35_9EURY</name>